<name>A0A841AFZ5_9MICO</name>
<keyword evidence="1" id="KW-1133">Transmembrane helix</keyword>
<dbReference type="AlphaFoldDB" id="A0A841AFZ5"/>
<comment type="caution">
    <text evidence="2">The sequence shown here is derived from an EMBL/GenBank/DDBJ whole genome shotgun (WGS) entry which is preliminary data.</text>
</comment>
<sequence>MQGGSGFFPPVQYSPVWLVVGVVILAVVVGWYVFVLLLTRRRPSPVDLVAPVPGLTVSVRDAYLNRINEVSWRYSHGSLGFSDAHHELSALVRGFAAEARGIRAQYMTLDDLRSTPHADLAATIEALYPGAFSGGTTGSIDDATARARTLVSTWN</sequence>
<organism evidence="2 3">
    <name type="scientific">Conyzicola lurida</name>
    <dbReference type="NCBI Taxonomy" id="1172621"/>
    <lineage>
        <taxon>Bacteria</taxon>
        <taxon>Bacillati</taxon>
        <taxon>Actinomycetota</taxon>
        <taxon>Actinomycetes</taxon>
        <taxon>Micrococcales</taxon>
        <taxon>Microbacteriaceae</taxon>
        <taxon>Conyzicola</taxon>
    </lineage>
</organism>
<evidence type="ECO:0000313" key="3">
    <source>
        <dbReference type="Proteomes" id="UP000536685"/>
    </source>
</evidence>
<dbReference type="Proteomes" id="UP000536685">
    <property type="component" value="Unassembled WGS sequence"/>
</dbReference>
<evidence type="ECO:0000313" key="2">
    <source>
        <dbReference type="EMBL" id="MBB5842720.1"/>
    </source>
</evidence>
<evidence type="ECO:0000256" key="1">
    <source>
        <dbReference type="SAM" id="Phobius"/>
    </source>
</evidence>
<protein>
    <submittedName>
        <fullName evidence="2">Uncharacterized protein</fullName>
    </submittedName>
</protein>
<keyword evidence="1" id="KW-0472">Membrane</keyword>
<proteinExistence type="predicted"/>
<reference evidence="2 3" key="1">
    <citation type="submission" date="2020-08" db="EMBL/GenBank/DDBJ databases">
        <title>Sequencing the genomes of 1000 actinobacteria strains.</title>
        <authorList>
            <person name="Klenk H.-P."/>
        </authorList>
    </citation>
    <scope>NUCLEOTIDE SEQUENCE [LARGE SCALE GENOMIC DNA]</scope>
    <source>
        <strain evidence="2 3">DSM 105784</strain>
    </source>
</reference>
<accession>A0A841AFZ5</accession>
<dbReference type="EMBL" id="JACHMJ010000001">
    <property type="protein sequence ID" value="MBB5842720.1"/>
    <property type="molecule type" value="Genomic_DNA"/>
</dbReference>
<feature type="transmembrane region" description="Helical" evidence="1">
    <location>
        <begin position="16"/>
        <end position="38"/>
    </location>
</feature>
<keyword evidence="3" id="KW-1185">Reference proteome</keyword>
<gene>
    <name evidence="2" type="ORF">HD599_001043</name>
</gene>
<dbReference type="RefSeq" id="WP_184234274.1">
    <property type="nucleotide sequence ID" value="NZ_JACHMJ010000001.1"/>
</dbReference>
<keyword evidence="1" id="KW-0812">Transmembrane</keyword>